<gene>
    <name evidence="2" type="ORF">EDC39_10885</name>
</gene>
<dbReference type="GO" id="GO:0005829">
    <property type="term" value="C:cytosol"/>
    <property type="evidence" value="ECO:0007669"/>
    <property type="project" value="TreeGrafter"/>
</dbReference>
<protein>
    <submittedName>
        <fullName evidence="2">Purine-binding chemotaxis protein CheW</fullName>
    </submittedName>
</protein>
<dbReference type="InterPro" id="IPR036061">
    <property type="entry name" value="CheW-like_dom_sf"/>
</dbReference>
<dbReference type="InterPro" id="IPR039315">
    <property type="entry name" value="CheW"/>
</dbReference>
<dbReference type="OrthoDB" id="5398490at2"/>
<comment type="caution">
    <text evidence="2">The sequence shown here is derived from an EMBL/GenBank/DDBJ whole genome shotgun (WGS) entry which is preliminary data.</text>
</comment>
<name>A0A5D3WIT7_9BACT</name>
<evidence type="ECO:0000313" key="2">
    <source>
        <dbReference type="EMBL" id="TYO98148.1"/>
    </source>
</evidence>
<accession>A0A5D3WIT7</accession>
<dbReference type="SMART" id="SM00260">
    <property type="entry name" value="CheW"/>
    <property type="match status" value="1"/>
</dbReference>
<proteinExistence type="predicted"/>
<dbReference type="Proteomes" id="UP000324159">
    <property type="component" value="Unassembled WGS sequence"/>
</dbReference>
<evidence type="ECO:0000313" key="3">
    <source>
        <dbReference type="Proteomes" id="UP000324159"/>
    </source>
</evidence>
<dbReference type="Gene3D" id="2.30.30.40">
    <property type="entry name" value="SH3 Domains"/>
    <property type="match status" value="1"/>
</dbReference>
<dbReference type="PANTHER" id="PTHR22617">
    <property type="entry name" value="CHEMOTAXIS SENSOR HISTIDINE KINASE-RELATED"/>
    <property type="match status" value="1"/>
</dbReference>
<dbReference type="EMBL" id="VNIB01000008">
    <property type="protein sequence ID" value="TYO98148.1"/>
    <property type="molecule type" value="Genomic_DNA"/>
</dbReference>
<dbReference type="Pfam" id="PF01584">
    <property type="entry name" value="CheW"/>
    <property type="match status" value="1"/>
</dbReference>
<feature type="domain" description="CheW-like" evidence="1">
    <location>
        <begin position="1"/>
        <end position="136"/>
    </location>
</feature>
<dbReference type="InterPro" id="IPR002545">
    <property type="entry name" value="CheW-lke_dom"/>
</dbReference>
<dbReference type="AlphaFoldDB" id="A0A5D3WIT7"/>
<organism evidence="2 3">
    <name type="scientific">Geothermobacter ehrlichii</name>
    <dbReference type="NCBI Taxonomy" id="213224"/>
    <lineage>
        <taxon>Bacteria</taxon>
        <taxon>Pseudomonadati</taxon>
        <taxon>Thermodesulfobacteriota</taxon>
        <taxon>Desulfuromonadia</taxon>
        <taxon>Desulfuromonadales</taxon>
        <taxon>Geothermobacteraceae</taxon>
        <taxon>Geothermobacter</taxon>
    </lineage>
</organism>
<dbReference type="GO" id="GO:0006935">
    <property type="term" value="P:chemotaxis"/>
    <property type="evidence" value="ECO:0007669"/>
    <property type="project" value="InterPro"/>
</dbReference>
<sequence length="137" mass="14836">MEKVLTFELGDELYGLPLSSIQEVVEPAGLYPIPSAPAWYLGAINCHGTILPILDLPGILGFVSGPRDGKMIVIDGGAARLGFCVTRLGEIVEPDDDNSPANGRQLPECCVERVLDHCGRMIHLLDLTALLDRLDRD</sequence>
<dbReference type="Gene3D" id="2.40.50.180">
    <property type="entry name" value="CheA-289, Domain 4"/>
    <property type="match status" value="1"/>
</dbReference>
<dbReference type="PROSITE" id="PS50851">
    <property type="entry name" value="CHEW"/>
    <property type="match status" value="1"/>
</dbReference>
<dbReference type="GO" id="GO:0007165">
    <property type="term" value="P:signal transduction"/>
    <property type="evidence" value="ECO:0007669"/>
    <property type="project" value="InterPro"/>
</dbReference>
<keyword evidence="3" id="KW-1185">Reference proteome</keyword>
<dbReference type="RefSeq" id="WP_148896219.1">
    <property type="nucleotide sequence ID" value="NZ_VNIB01000008.1"/>
</dbReference>
<dbReference type="PANTHER" id="PTHR22617:SF23">
    <property type="entry name" value="CHEMOTAXIS PROTEIN CHEW"/>
    <property type="match status" value="1"/>
</dbReference>
<evidence type="ECO:0000259" key="1">
    <source>
        <dbReference type="PROSITE" id="PS50851"/>
    </source>
</evidence>
<reference evidence="2 3" key="1">
    <citation type="submission" date="2019-07" db="EMBL/GenBank/DDBJ databases">
        <title>Genomic Encyclopedia of Type Strains, Phase IV (KMG-IV): sequencing the most valuable type-strain genomes for metagenomic binning, comparative biology and taxonomic classification.</title>
        <authorList>
            <person name="Goeker M."/>
        </authorList>
    </citation>
    <scope>NUCLEOTIDE SEQUENCE [LARGE SCALE GENOMIC DNA]</scope>
    <source>
        <strain evidence="2 3">SS015</strain>
    </source>
</reference>
<dbReference type="SUPFAM" id="SSF50341">
    <property type="entry name" value="CheW-like"/>
    <property type="match status" value="1"/>
</dbReference>